<accession>A0ACB9AMW5</accession>
<evidence type="ECO:0000313" key="2">
    <source>
        <dbReference type="Proteomes" id="UP001055811"/>
    </source>
</evidence>
<reference evidence="2" key="1">
    <citation type="journal article" date="2022" name="Mol. Ecol. Resour.">
        <title>The genomes of chicory, endive, great burdock and yacon provide insights into Asteraceae palaeo-polyploidization history and plant inulin production.</title>
        <authorList>
            <person name="Fan W."/>
            <person name="Wang S."/>
            <person name="Wang H."/>
            <person name="Wang A."/>
            <person name="Jiang F."/>
            <person name="Liu H."/>
            <person name="Zhao H."/>
            <person name="Xu D."/>
            <person name="Zhang Y."/>
        </authorList>
    </citation>
    <scope>NUCLEOTIDE SEQUENCE [LARGE SCALE GENOMIC DNA]</scope>
    <source>
        <strain evidence="2">cv. Punajuju</strain>
    </source>
</reference>
<protein>
    <submittedName>
        <fullName evidence="1">Uncharacterized protein</fullName>
    </submittedName>
</protein>
<dbReference type="EMBL" id="CM042015">
    <property type="protein sequence ID" value="KAI3710718.1"/>
    <property type="molecule type" value="Genomic_DNA"/>
</dbReference>
<proteinExistence type="predicted"/>
<keyword evidence="2" id="KW-1185">Reference proteome</keyword>
<name>A0ACB9AMW5_CICIN</name>
<evidence type="ECO:0000313" key="1">
    <source>
        <dbReference type="EMBL" id="KAI3710718.1"/>
    </source>
</evidence>
<comment type="caution">
    <text evidence="1">The sequence shown here is derived from an EMBL/GenBank/DDBJ whole genome shotgun (WGS) entry which is preliminary data.</text>
</comment>
<organism evidence="1 2">
    <name type="scientific">Cichorium intybus</name>
    <name type="common">Chicory</name>
    <dbReference type="NCBI Taxonomy" id="13427"/>
    <lineage>
        <taxon>Eukaryota</taxon>
        <taxon>Viridiplantae</taxon>
        <taxon>Streptophyta</taxon>
        <taxon>Embryophyta</taxon>
        <taxon>Tracheophyta</taxon>
        <taxon>Spermatophyta</taxon>
        <taxon>Magnoliopsida</taxon>
        <taxon>eudicotyledons</taxon>
        <taxon>Gunneridae</taxon>
        <taxon>Pentapetalae</taxon>
        <taxon>asterids</taxon>
        <taxon>campanulids</taxon>
        <taxon>Asterales</taxon>
        <taxon>Asteraceae</taxon>
        <taxon>Cichorioideae</taxon>
        <taxon>Cichorieae</taxon>
        <taxon>Cichoriinae</taxon>
        <taxon>Cichorium</taxon>
    </lineage>
</organism>
<reference evidence="1 2" key="2">
    <citation type="journal article" date="2022" name="Mol. Ecol. Resour.">
        <title>The genomes of chicory, endive, great burdock and yacon provide insights into Asteraceae paleo-polyploidization history and plant inulin production.</title>
        <authorList>
            <person name="Fan W."/>
            <person name="Wang S."/>
            <person name="Wang H."/>
            <person name="Wang A."/>
            <person name="Jiang F."/>
            <person name="Liu H."/>
            <person name="Zhao H."/>
            <person name="Xu D."/>
            <person name="Zhang Y."/>
        </authorList>
    </citation>
    <scope>NUCLEOTIDE SEQUENCE [LARGE SCALE GENOMIC DNA]</scope>
    <source>
        <strain evidence="2">cv. Punajuju</strain>
        <tissue evidence="1">Leaves</tissue>
    </source>
</reference>
<sequence length="514" mass="56929">MSIVHQHSTPQLNPLYFPPSSLYTKCTKPLRNQGFIADDYVSRSPPGDIQSMAYRRSLTTKARLFAQQRIAPSFSYVHHDDDRRNPHSNEKAQSFFHIRSYGCFGNNTNTSLGFGRGGDGVSFRDPRWSQFLHVPMTTSGFLLARNMSTTIGDGTGADKIDYMADMADVLADKTVEVVSTQAPVLSEVAVAAADSWLPVAALQYAIDGIHNFTGLNWWASIVITTLVIRTLSVPIMINQLKATSKLTILRPELEQIKQEMQDRGMSPSAVAEGQDKMKKVFKEHGVSTFTPLKGLFIQGPVFVSFFLAIQNMVEKVPSFQHGGISWFVDLTTADTFYILPFLTAFSFWITVEFNMQEGLEGNPAAGTMKNVSRGFAALTVPLTASFPKALFCYWITSNLFSLVYGLIIKKPAVKKLLNIPIIVPPPPSPASQSKPALSFFEGLKKYAAAQAMQQRQGESKPAITNQTTTSLLSQKPASDEQKLTSQRVSSSSVLSHRIKSLEKEVKGRKKNKRR</sequence>
<gene>
    <name evidence="1" type="ORF">L2E82_40507</name>
</gene>
<dbReference type="Proteomes" id="UP001055811">
    <property type="component" value="Linkage Group LG07"/>
</dbReference>